<comment type="caution">
    <text evidence="11">The sequence shown here is derived from an EMBL/GenBank/DDBJ whole genome shotgun (WGS) entry which is preliminary data.</text>
</comment>
<evidence type="ECO:0000256" key="6">
    <source>
        <dbReference type="ARBA" id="ARBA00023212"/>
    </source>
</evidence>
<sequence length="1617" mass="178856">MSLSLYECLTAVGLQRHYARFTSVGVHRAAHLSALTIEDYAVLGIHSMEDRTRLFHLVQMVKTLDLEYEDSNDDDSNGGDAVGYAVADSSFTYDGCGDPGEDVYDDEDEKGAAVSKLNATSFSKPSCVRRRLDFSSETIDHHLKLSSRPEGTVHVNTSHNRKNVPGQGKGSAIPVQLDTESAVVCACKEKNNHRPNVHSHQSDHHTEANTMGGNAMYNSHTRLSPKCVSFQKPKPRAATAASDRFSSKPVGQKDSNGATEHKTKPTPVYESKRTAGYNYGLPLSSPPAPNKKQPGGQRISVCVRKRPLTRTECREGASDVVTTPGGECVIVHENKEAVDLTQYILQHRFYFDQVFGEDSSNEEVYRRTAYPLVQHMLNGGKATCFAYGQTGAGKTHTMLGSPVRPGLYALAVRDIFAHLSSTHMRSPFLVYVSFFEIYCGQLYDLLDHRERLFAREDGQKVVHIVGLRDVRVDSVSSLLEVISQGTEERTQGMSGVNSLSSRSHALLQIQLRDTNQQIAGRMWFVDLAGSERASDTKEPDRQSRMEGAEINQSLLALKECIRSLDQEQSHTPFRQSKLTQVLKDSFVGDSMTCMIANISPGHFATEHTLNTLRYADRVKELRGQGGLRGGRRGKTVPSPKRNLSNSSSSNSSSSNSSSSSGGGRVNNVGTRGKSPPKKPKLGRQREDFGPTMPSTRLATGCAIFCSTPKNSRRGEKTSARAGKGIGLEHITPLRGLLGMGDKRERRERGNGREGRRRERYGVTDSVGHSVSDQNIVAGLVLGQATDEQLHLWKVQRESGFYHREKENPQSTLKGGGKEEKRWKEQRRQVESSRVTCSEVERLRERELQKDDERDTERERHLRQYHQQLQQFMPSSVSSSVHLFSPSTCTSSSNQASLSSSVSPSFCSSLQHSSLMYHGLEEVLDAYRARVEVSTDGNRGQSSFFPSGKICLQTETSPSCNKNKDEVGCGDSGSCGEDWRVSREGTEARFGQDRGNREKRRSLKSTGEGKRRVRREWREWRPAGMEEGEDRRWAWVATTETEQADRMTGAMPADVDALVSYNCDSEGRREVGEEGLDASDAPADGMWGTEEREGADSYGLLSTHSAIDRNSLFNHPPVESSHQQAPAERPLSPACGQNALLIPNKFSDFSLKLKHTRCTSNILPLPLQNAQQGVPSSSCREKQPWFAAHANTTEMSNAQSATLPVTSPITKNGCKIPADPLNISKSPAYTTIHNHPKAKAKMSVLPQEQTADSLSYIMDPLTISLLEVNEQVATALFLKGEKNNTSHCPLENERADDDRREMEKECLTCAEMAGKVVADKDVELRLSLLELPQAKTHCPPTPDIITATNYTDRRKDMCCATYDHFGIGMMKPPIAEVMLVSLQDEENNQKPQTTPAIKVLGSRTPGSPLNPSACASVQTSVIQSISSSVHQCGNTGSPSSHKLTTNGATQMPPEYAHNMHNKLAFSISSTQSESVLGQLNTVQKPCHTVHINHFSNSNISLQPNGPIESNIQVSTSNQQIRPIIHLSTPKDLDHGQWCIVQAHWEQLEEMEALCRKEGTLLCQQPDMAFTEYVNKLEDIMERKARCVHSMIAQLQPYLKPSHSNQPHNQEEDNHGPIT</sequence>
<feature type="domain" description="Kinesin motor" evidence="10">
    <location>
        <begin position="298"/>
        <end position="621"/>
    </location>
</feature>
<dbReference type="InterPro" id="IPR013761">
    <property type="entry name" value="SAM/pointed_sf"/>
</dbReference>
<comment type="subcellular location">
    <subcellularLocation>
        <location evidence="1">Cytoplasm</location>
        <location evidence="1">Cytoskeleton</location>
    </subcellularLocation>
</comment>
<name>A0A6A5EIS5_PERFL</name>
<protein>
    <recommendedName>
        <fullName evidence="10">Kinesin motor domain-containing protein</fullName>
    </recommendedName>
</protein>
<proteinExistence type="inferred from homology"/>
<dbReference type="EMBL" id="VHII01000006">
    <property type="protein sequence ID" value="KAF1389201.1"/>
    <property type="molecule type" value="Genomic_DNA"/>
</dbReference>
<evidence type="ECO:0000256" key="5">
    <source>
        <dbReference type="ARBA" id="ARBA00023175"/>
    </source>
</evidence>
<dbReference type="GO" id="GO:0007018">
    <property type="term" value="P:microtubule-based movement"/>
    <property type="evidence" value="ECO:0007669"/>
    <property type="project" value="InterPro"/>
</dbReference>
<dbReference type="PROSITE" id="PS50067">
    <property type="entry name" value="KINESIN_MOTOR_2"/>
    <property type="match status" value="1"/>
</dbReference>
<evidence type="ECO:0000259" key="10">
    <source>
        <dbReference type="PROSITE" id="PS50067"/>
    </source>
</evidence>
<accession>A0A6A5EIS5</accession>
<dbReference type="SMART" id="SM00129">
    <property type="entry name" value="KISc"/>
    <property type="match status" value="1"/>
</dbReference>
<evidence type="ECO:0000313" key="11">
    <source>
        <dbReference type="EMBL" id="KAF1389201.1"/>
    </source>
</evidence>
<feature type="region of interest" description="Disordered" evidence="9">
    <location>
        <begin position="802"/>
        <end position="828"/>
    </location>
</feature>
<dbReference type="InterPro" id="IPR019821">
    <property type="entry name" value="Kinesin_motor_CS"/>
</dbReference>
<feature type="compositionally biased region" description="Basic and acidic residues" evidence="9">
    <location>
        <begin position="1607"/>
        <end position="1617"/>
    </location>
</feature>
<evidence type="ECO:0000256" key="2">
    <source>
        <dbReference type="ARBA" id="ARBA00022701"/>
    </source>
</evidence>
<dbReference type="InterPro" id="IPR027417">
    <property type="entry name" value="P-loop_NTPase"/>
</dbReference>
<evidence type="ECO:0000256" key="3">
    <source>
        <dbReference type="ARBA" id="ARBA00022741"/>
    </source>
</evidence>
<dbReference type="SUPFAM" id="SSF47769">
    <property type="entry name" value="SAM/Pointed domain"/>
    <property type="match status" value="1"/>
</dbReference>
<keyword evidence="2" id="KW-0493">Microtubule</keyword>
<evidence type="ECO:0000256" key="4">
    <source>
        <dbReference type="ARBA" id="ARBA00022840"/>
    </source>
</evidence>
<evidence type="ECO:0000256" key="8">
    <source>
        <dbReference type="PROSITE-ProRule" id="PRU00283"/>
    </source>
</evidence>
<feature type="compositionally biased region" description="Low complexity" evidence="9">
    <location>
        <begin position="644"/>
        <end position="672"/>
    </location>
</feature>
<reference evidence="11 12" key="1">
    <citation type="submission" date="2019-06" db="EMBL/GenBank/DDBJ databases">
        <title>A chromosome-scale genome assembly of the European perch, Perca fluviatilis.</title>
        <authorList>
            <person name="Roques C."/>
            <person name="Zahm M."/>
            <person name="Cabau C."/>
            <person name="Klopp C."/>
            <person name="Bouchez O."/>
            <person name="Donnadieu C."/>
            <person name="Kuhl H."/>
            <person name="Gislard M."/>
            <person name="Guendouz S."/>
            <person name="Journot L."/>
            <person name="Haffray P."/>
            <person name="Bestin A."/>
            <person name="Morvezen R."/>
            <person name="Feron R."/>
            <person name="Wen M."/>
            <person name="Jouanno E."/>
            <person name="Herpin A."/>
            <person name="Schartl M."/>
            <person name="Postlethwait J."/>
            <person name="Schaerlinger B."/>
            <person name="Chardard D."/>
            <person name="Lecocq T."/>
            <person name="Poncet C."/>
            <person name="Jaffrelo L."/>
            <person name="Lampietro C."/>
            <person name="Guiguen Y."/>
        </authorList>
    </citation>
    <scope>NUCLEOTIDE SEQUENCE [LARGE SCALE GENOMIC DNA]</scope>
    <source>
        <tissue evidence="11">Blood</tissue>
    </source>
</reference>
<dbReference type="PROSITE" id="PS00411">
    <property type="entry name" value="KINESIN_MOTOR_1"/>
    <property type="match status" value="1"/>
</dbReference>
<feature type="region of interest" description="Disordered" evidence="9">
    <location>
        <begin position="149"/>
        <end position="171"/>
    </location>
</feature>
<dbReference type="GO" id="GO:0005874">
    <property type="term" value="C:microtubule"/>
    <property type="evidence" value="ECO:0007669"/>
    <property type="project" value="UniProtKB-KW"/>
</dbReference>
<evidence type="ECO:0000256" key="7">
    <source>
        <dbReference type="ARBA" id="ARBA00061030"/>
    </source>
</evidence>
<dbReference type="InterPro" id="IPR027640">
    <property type="entry name" value="Kinesin-like_fam"/>
</dbReference>
<dbReference type="PANTHER" id="PTHR47971">
    <property type="entry name" value="KINESIN-RELATED PROTEIN 6"/>
    <property type="match status" value="1"/>
</dbReference>
<dbReference type="Gene3D" id="3.40.850.10">
    <property type="entry name" value="Kinesin motor domain"/>
    <property type="match status" value="1"/>
</dbReference>
<keyword evidence="12" id="KW-1185">Reference proteome</keyword>
<dbReference type="PANTHER" id="PTHR47971:SF20">
    <property type="entry name" value="KINESIN-LIKE PROTEIN KIF24"/>
    <property type="match status" value="1"/>
</dbReference>
<evidence type="ECO:0000256" key="9">
    <source>
        <dbReference type="SAM" id="MobiDB-lite"/>
    </source>
</evidence>
<keyword evidence="6" id="KW-0206">Cytoskeleton</keyword>
<gene>
    <name evidence="11" type="ORF">PFLUV_G00070980</name>
</gene>
<evidence type="ECO:0000256" key="1">
    <source>
        <dbReference type="ARBA" id="ARBA00004245"/>
    </source>
</evidence>
<dbReference type="GO" id="GO:0005524">
    <property type="term" value="F:ATP binding"/>
    <property type="evidence" value="ECO:0007669"/>
    <property type="project" value="UniProtKB-UniRule"/>
</dbReference>
<feature type="region of interest" description="Disordered" evidence="9">
    <location>
        <begin position="985"/>
        <end position="1011"/>
    </location>
</feature>
<feature type="binding site" evidence="8">
    <location>
        <begin position="388"/>
        <end position="395"/>
    </location>
    <ligand>
        <name>ATP</name>
        <dbReference type="ChEBI" id="CHEBI:30616"/>
    </ligand>
</feature>
<feature type="compositionally biased region" description="Basic and acidic residues" evidence="9">
    <location>
        <begin position="815"/>
        <end position="828"/>
    </location>
</feature>
<dbReference type="InterPro" id="IPR036961">
    <property type="entry name" value="Kinesin_motor_dom_sf"/>
</dbReference>
<comment type="similarity">
    <text evidence="7">Belongs to the TRAFAC class myosin-kinesin ATPase superfamily. Kinesin family. KIN-13 subfamily.</text>
</comment>
<dbReference type="GO" id="GO:0003777">
    <property type="term" value="F:microtubule motor activity"/>
    <property type="evidence" value="ECO:0007669"/>
    <property type="project" value="InterPro"/>
</dbReference>
<dbReference type="GO" id="GO:0008017">
    <property type="term" value="F:microtubule binding"/>
    <property type="evidence" value="ECO:0007669"/>
    <property type="project" value="InterPro"/>
</dbReference>
<feature type="compositionally biased region" description="Polar residues" evidence="9">
    <location>
        <begin position="208"/>
        <end position="222"/>
    </location>
</feature>
<feature type="region of interest" description="Disordered" evidence="9">
    <location>
        <begin position="193"/>
        <end position="298"/>
    </location>
</feature>
<dbReference type="InterPro" id="IPR001752">
    <property type="entry name" value="Kinesin_motor_dom"/>
</dbReference>
<dbReference type="PRINTS" id="PR00380">
    <property type="entry name" value="KINESINHEAVY"/>
</dbReference>
<keyword evidence="6" id="KW-0963">Cytoplasm</keyword>
<feature type="region of interest" description="Disordered" evidence="9">
    <location>
        <begin position="739"/>
        <end position="763"/>
    </location>
</feature>
<feature type="region of interest" description="Disordered" evidence="9">
    <location>
        <begin position="621"/>
        <end position="695"/>
    </location>
</feature>
<dbReference type="Proteomes" id="UP000465112">
    <property type="component" value="Chromosome 6"/>
</dbReference>
<keyword evidence="3 8" id="KW-0547">Nucleotide-binding</keyword>
<dbReference type="GO" id="GO:0007019">
    <property type="term" value="P:microtubule depolymerization"/>
    <property type="evidence" value="ECO:0007669"/>
    <property type="project" value="UniProtKB-ARBA"/>
</dbReference>
<dbReference type="CDD" id="cd01367">
    <property type="entry name" value="KISc_KIF2_like"/>
    <property type="match status" value="1"/>
</dbReference>
<feature type="region of interest" description="Disordered" evidence="9">
    <location>
        <begin position="1597"/>
        <end position="1617"/>
    </location>
</feature>
<dbReference type="SUPFAM" id="SSF52540">
    <property type="entry name" value="P-loop containing nucleoside triphosphate hydrolases"/>
    <property type="match status" value="1"/>
</dbReference>
<keyword evidence="4 8" id="KW-0067">ATP-binding</keyword>
<feature type="compositionally biased region" description="Basic and acidic residues" evidence="9">
    <location>
        <begin position="740"/>
        <end position="761"/>
    </location>
</feature>
<dbReference type="FunFam" id="3.40.850.10:FF:000012">
    <property type="entry name" value="Kinesin-like protein"/>
    <property type="match status" value="1"/>
</dbReference>
<feature type="compositionally biased region" description="Basic and acidic residues" evidence="9">
    <location>
        <begin position="985"/>
        <end position="995"/>
    </location>
</feature>
<evidence type="ECO:0000313" key="12">
    <source>
        <dbReference type="Proteomes" id="UP000465112"/>
    </source>
</evidence>
<keyword evidence="5 8" id="KW-0505">Motor protein</keyword>
<organism evidence="11 12">
    <name type="scientific">Perca fluviatilis</name>
    <name type="common">European perch</name>
    <dbReference type="NCBI Taxonomy" id="8168"/>
    <lineage>
        <taxon>Eukaryota</taxon>
        <taxon>Metazoa</taxon>
        <taxon>Chordata</taxon>
        <taxon>Craniata</taxon>
        <taxon>Vertebrata</taxon>
        <taxon>Euteleostomi</taxon>
        <taxon>Actinopterygii</taxon>
        <taxon>Neopterygii</taxon>
        <taxon>Teleostei</taxon>
        <taxon>Neoteleostei</taxon>
        <taxon>Acanthomorphata</taxon>
        <taxon>Eupercaria</taxon>
        <taxon>Perciformes</taxon>
        <taxon>Percoidei</taxon>
        <taxon>Percidae</taxon>
        <taxon>Percinae</taxon>
        <taxon>Perca</taxon>
    </lineage>
</organism>
<dbReference type="Pfam" id="PF00225">
    <property type="entry name" value="Kinesin"/>
    <property type="match status" value="1"/>
</dbReference>